<dbReference type="AlphaFoldDB" id="A0A0D3F871"/>
<keyword evidence="2" id="KW-1185">Reference proteome</keyword>
<protein>
    <submittedName>
        <fullName evidence="1">Uncharacterized protein</fullName>
    </submittedName>
</protein>
<name>A0A0D3F871_9ORYZ</name>
<dbReference type="STRING" id="65489.A0A0D3F871"/>
<sequence>MVMVPAAHTECVHWHGKCTLSLDDRCPQHPNVKTHVPVILDMKSLNYTKWRIFFIVVFLGKFGMLGHDIVEDGVVEKAMRMGKSSCTLCRLHLLEEEVRAHEAKLVEERKGDFPSLGVVWTLHVEDNRQFPLDVGELRVLAI</sequence>
<accession>A0A0D3F871</accession>
<dbReference type="HOGENOM" id="CLU_151555_0_0_1"/>
<dbReference type="Proteomes" id="UP000026960">
    <property type="component" value="Chromosome 2"/>
</dbReference>
<dbReference type="EnsemblPlants" id="OBART02G25850.1">
    <property type="protein sequence ID" value="OBART02G25850.1"/>
    <property type="gene ID" value="OBART02G25850"/>
</dbReference>
<organism evidence="1">
    <name type="scientific">Oryza barthii</name>
    <dbReference type="NCBI Taxonomy" id="65489"/>
    <lineage>
        <taxon>Eukaryota</taxon>
        <taxon>Viridiplantae</taxon>
        <taxon>Streptophyta</taxon>
        <taxon>Embryophyta</taxon>
        <taxon>Tracheophyta</taxon>
        <taxon>Spermatophyta</taxon>
        <taxon>Magnoliopsida</taxon>
        <taxon>Liliopsida</taxon>
        <taxon>Poales</taxon>
        <taxon>Poaceae</taxon>
        <taxon>BOP clade</taxon>
        <taxon>Oryzoideae</taxon>
        <taxon>Oryzeae</taxon>
        <taxon>Oryzinae</taxon>
        <taxon>Oryza</taxon>
    </lineage>
</organism>
<dbReference type="EnsemblPlants" id="OBART02G25860.1">
    <property type="protein sequence ID" value="OBART02G25860.1"/>
    <property type="gene ID" value="OBART02G25860"/>
</dbReference>
<dbReference type="PaxDb" id="65489-OBART02G25850.1"/>
<dbReference type="Gramene" id="OBART02G25850.1">
    <property type="protein sequence ID" value="OBART02G25850.1"/>
    <property type="gene ID" value="OBART02G25850"/>
</dbReference>
<evidence type="ECO:0000313" key="1">
    <source>
        <dbReference type="EnsemblPlants" id="OBART02G25860.1"/>
    </source>
</evidence>
<reference evidence="1" key="1">
    <citation type="journal article" date="2009" name="Rice">
        <title>De Novo Next Generation Sequencing of Plant Genomes.</title>
        <authorList>
            <person name="Rounsley S."/>
            <person name="Marri P.R."/>
            <person name="Yu Y."/>
            <person name="He R."/>
            <person name="Sisneros N."/>
            <person name="Goicoechea J.L."/>
            <person name="Lee S.J."/>
            <person name="Angelova A."/>
            <person name="Kudrna D."/>
            <person name="Luo M."/>
            <person name="Affourtit J."/>
            <person name="Desany B."/>
            <person name="Knight J."/>
            <person name="Niazi F."/>
            <person name="Egholm M."/>
            <person name="Wing R.A."/>
        </authorList>
    </citation>
    <scope>NUCLEOTIDE SEQUENCE [LARGE SCALE GENOMIC DNA]</scope>
    <source>
        <strain evidence="1">IRGC 105608</strain>
    </source>
</reference>
<reference evidence="1" key="2">
    <citation type="submission" date="2015-03" db="UniProtKB">
        <authorList>
            <consortium name="EnsemblPlants"/>
        </authorList>
    </citation>
    <scope>IDENTIFICATION</scope>
</reference>
<proteinExistence type="predicted"/>
<dbReference type="Gramene" id="OBART02G25860.1">
    <property type="protein sequence ID" value="OBART02G25860.1"/>
    <property type="gene ID" value="OBART02G25860"/>
</dbReference>
<evidence type="ECO:0000313" key="2">
    <source>
        <dbReference type="Proteomes" id="UP000026960"/>
    </source>
</evidence>